<keyword evidence="3 5" id="KW-0472">Membrane</keyword>
<evidence type="ECO:0000256" key="4">
    <source>
        <dbReference type="ARBA" id="ARBA00023306"/>
    </source>
</evidence>
<evidence type="ECO:0000256" key="1">
    <source>
        <dbReference type="ARBA" id="ARBA00022475"/>
    </source>
</evidence>
<sequence>MEQAGHELIVGLDIGTTKVCAVVAEILPDRQLKIIGIGDSESKGLRKGMVVNIEDTVRSIRQAIEVAAQMAGCNIGTVFVGIAGGHIMGINSHGVIAVQGNEVTAHDVKRVLDAARTVAIPSDREVIHILPQEYIVDSQRGIVDPIGMAGVRLEVNVHIVTAAVSSAQNIVRSSNRAGLHVEDIVLESLASAKAVLTDEEREIGVALVDLGGGTSDIAIFENNAIKHTAVVPLGGSTLTNDIAFGLRTPTKSAERIKVKYGCALQDLVQFDETIEVPSVGGRQPQKLSRLVLADICEARMEEILTFVDRTLVNSGCKDRIRAGVVLTGGAALIEGCVELGEQIFGVPTRIGYPTNVKGLTDVVNNPKFSTAVGLLHFGAEKVLARQGAAPQPAEQPVQSAVEPKPQQPAPAAPHSEDGLFSRLMKQMRRWFQDIT</sequence>
<dbReference type="Gene3D" id="3.30.1490.110">
    <property type="match status" value="1"/>
</dbReference>
<dbReference type="NCBIfam" id="NF007009">
    <property type="entry name" value="PRK09472.1"/>
    <property type="match status" value="1"/>
</dbReference>
<dbReference type="PANTHER" id="PTHR32432">
    <property type="entry name" value="CELL DIVISION PROTEIN FTSA-RELATED"/>
    <property type="match status" value="1"/>
</dbReference>
<dbReference type="CDD" id="cd24048">
    <property type="entry name" value="ASKHA_NBD_FtsA"/>
    <property type="match status" value="1"/>
</dbReference>
<dbReference type="Proteomes" id="UP000886752">
    <property type="component" value="Unassembled WGS sequence"/>
</dbReference>
<dbReference type="SUPFAM" id="SSF53067">
    <property type="entry name" value="Actin-like ATPase domain"/>
    <property type="match status" value="2"/>
</dbReference>
<dbReference type="NCBIfam" id="TIGR01174">
    <property type="entry name" value="ftsA"/>
    <property type="match status" value="1"/>
</dbReference>
<reference evidence="9" key="1">
    <citation type="journal article" date="2021" name="PeerJ">
        <title>Extensive microbial diversity within the chicken gut microbiome revealed by metagenomics and culture.</title>
        <authorList>
            <person name="Gilroy R."/>
            <person name="Ravi A."/>
            <person name="Getino M."/>
            <person name="Pursley I."/>
            <person name="Horton D.L."/>
            <person name="Alikhan N.F."/>
            <person name="Baker D."/>
            <person name="Gharbi K."/>
            <person name="Hall N."/>
            <person name="Watson M."/>
            <person name="Adriaenssens E.M."/>
            <person name="Foster-Nyarko E."/>
            <person name="Jarju S."/>
            <person name="Secka A."/>
            <person name="Antonio M."/>
            <person name="Oren A."/>
            <person name="Chaudhuri R.R."/>
            <person name="La Ragione R."/>
            <person name="Hildebrand F."/>
            <person name="Pallen M.J."/>
        </authorList>
    </citation>
    <scope>NUCLEOTIDE SEQUENCE</scope>
    <source>
        <strain evidence="9">ChiHecec2B26-446</strain>
    </source>
</reference>
<comment type="similarity">
    <text evidence="5 6">Belongs to the FtsA/MreB family.</text>
</comment>
<dbReference type="PIRSF" id="PIRSF003101">
    <property type="entry name" value="FtsA"/>
    <property type="match status" value="1"/>
</dbReference>
<feature type="region of interest" description="Disordered" evidence="7">
    <location>
        <begin position="386"/>
        <end position="416"/>
    </location>
</feature>
<dbReference type="Pfam" id="PF14450">
    <property type="entry name" value="FtsA"/>
    <property type="match status" value="1"/>
</dbReference>
<evidence type="ECO:0000259" key="8">
    <source>
        <dbReference type="SMART" id="SM00842"/>
    </source>
</evidence>
<dbReference type="GO" id="GO:0043093">
    <property type="term" value="P:FtsZ-dependent cytokinesis"/>
    <property type="evidence" value="ECO:0007669"/>
    <property type="project" value="UniProtKB-UniRule"/>
</dbReference>
<evidence type="ECO:0000313" key="10">
    <source>
        <dbReference type="Proteomes" id="UP000886752"/>
    </source>
</evidence>
<dbReference type="GO" id="GO:0032153">
    <property type="term" value="C:cell division site"/>
    <property type="evidence" value="ECO:0007669"/>
    <property type="project" value="UniProtKB-UniRule"/>
</dbReference>
<dbReference type="InterPro" id="IPR050696">
    <property type="entry name" value="FtsA/MreB"/>
</dbReference>
<evidence type="ECO:0000256" key="3">
    <source>
        <dbReference type="ARBA" id="ARBA00023136"/>
    </source>
</evidence>
<evidence type="ECO:0000256" key="6">
    <source>
        <dbReference type="PIRNR" id="PIRNR003101"/>
    </source>
</evidence>
<dbReference type="Pfam" id="PF02491">
    <property type="entry name" value="SHS2_FTSA"/>
    <property type="match status" value="1"/>
</dbReference>
<comment type="subcellular location">
    <subcellularLocation>
        <location evidence="5">Cell membrane</location>
        <topology evidence="5">Peripheral membrane protein</topology>
        <orientation evidence="5">Cytoplasmic side</orientation>
    </subcellularLocation>
    <text evidence="5">Localizes to the Z ring in an FtsZ-dependent manner. Targeted to the membrane through a conserved C-terminal amphipathic helix.</text>
</comment>
<dbReference type="HAMAP" id="MF_02033">
    <property type="entry name" value="FtsA"/>
    <property type="match status" value="1"/>
</dbReference>
<accession>A0A9D1PX61</accession>
<dbReference type="AlphaFoldDB" id="A0A9D1PX61"/>
<dbReference type="InterPro" id="IPR003494">
    <property type="entry name" value="SHS2_FtsA"/>
</dbReference>
<gene>
    <name evidence="5 9" type="primary">ftsA</name>
    <name evidence="9" type="ORF">H9894_09530</name>
</gene>
<evidence type="ECO:0000256" key="5">
    <source>
        <dbReference type="HAMAP-Rule" id="MF_02033"/>
    </source>
</evidence>
<keyword evidence="2 5" id="KW-0132">Cell division</keyword>
<proteinExistence type="inferred from homology"/>
<comment type="subunit">
    <text evidence="5">Self-interacts. Interacts with FtsZ.</text>
</comment>
<protein>
    <recommendedName>
        <fullName evidence="5 6">Cell division protein FtsA</fullName>
    </recommendedName>
</protein>
<reference evidence="9" key="2">
    <citation type="submission" date="2021-04" db="EMBL/GenBank/DDBJ databases">
        <authorList>
            <person name="Gilroy R."/>
        </authorList>
    </citation>
    <scope>NUCLEOTIDE SEQUENCE</scope>
    <source>
        <strain evidence="9">ChiHecec2B26-446</strain>
    </source>
</reference>
<organism evidence="9 10">
    <name type="scientific">Candidatus Desulfovibrio intestinipullorum</name>
    <dbReference type="NCBI Taxonomy" id="2838536"/>
    <lineage>
        <taxon>Bacteria</taxon>
        <taxon>Pseudomonadati</taxon>
        <taxon>Thermodesulfobacteriota</taxon>
        <taxon>Desulfovibrionia</taxon>
        <taxon>Desulfovibrionales</taxon>
        <taxon>Desulfovibrionaceae</taxon>
        <taxon>Desulfovibrio</taxon>
    </lineage>
</organism>
<dbReference type="SMART" id="SM00842">
    <property type="entry name" value="FtsA"/>
    <property type="match status" value="1"/>
</dbReference>
<dbReference type="PANTHER" id="PTHR32432:SF4">
    <property type="entry name" value="CELL DIVISION PROTEIN FTSA"/>
    <property type="match status" value="1"/>
</dbReference>
<evidence type="ECO:0000256" key="2">
    <source>
        <dbReference type="ARBA" id="ARBA00022618"/>
    </source>
</evidence>
<evidence type="ECO:0000313" key="9">
    <source>
        <dbReference type="EMBL" id="HIW01407.1"/>
    </source>
</evidence>
<feature type="domain" description="SHS2" evidence="8">
    <location>
        <begin position="9"/>
        <end position="195"/>
    </location>
</feature>
<name>A0A9D1PX61_9BACT</name>
<keyword evidence="1 5" id="KW-1003">Cell membrane</keyword>
<comment type="function">
    <text evidence="5 6">Cell division protein that is involved in the assembly of the Z ring. May serve as a membrane anchor for the Z ring.</text>
</comment>
<dbReference type="InterPro" id="IPR020823">
    <property type="entry name" value="Cell_div_FtsA"/>
</dbReference>
<dbReference type="GO" id="GO:0009898">
    <property type="term" value="C:cytoplasmic side of plasma membrane"/>
    <property type="evidence" value="ECO:0007669"/>
    <property type="project" value="UniProtKB-UniRule"/>
</dbReference>
<dbReference type="Gene3D" id="3.30.420.40">
    <property type="match status" value="2"/>
</dbReference>
<keyword evidence="4 5" id="KW-0131">Cell cycle</keyword>
<dbReference type="InterPro" id="IPR043129">
    <property type="entry name" value="ATPase_NBD"/>
</dbReference>
<comment type="caution">
    <text evidence="9">The sequence shown here is derived from an EMBL/GenBank/DDBJ whole genome shotgun (WGS) entry which is preliminary data.</text>
</comment>
<evidence type="ECO:0000256" key="7">
    <source>
        <dbReference type="SAM" id="MobiDB-lite"/>
    </source>
</evidence>
<dbReference type="EMBL" id="DXHV01000080">
    <property type="protein sequence ID" value="HIW01407.1"/>
    <property type="molecule type" value="Genomic_DNA"/>
</dbReference>